<dbReference type="Gene3D" id="2.40.110.10">
    <property type="entry name" value="Butyryl-CoA Dehydrogenase, subunit A, domain 2"/>
    <property type="match status" value="1"/>
</dbReference>
<keyword evidence="2" id="KW-1185">Reference proteome</keyword>
<dbReference type="RefSeq" id="WP_123209199.1">
    <property type="nucleotide sequence ID" value="NZ_JBHTHO010000017.1"/>
</dbReference>
<dbReference type="AlphaFoldDB" id="A0A3N0AWU2"/>
<evidence type="ECO:0000313" key="1">
    <source>
        <dbReference type="EMBL" id="RNL39044.1"/>
    </source>
</evidence>
<accession>A0A3N0AWU2</accession>
<proteinExistence type="predicted"/>
<organism evidence="1 2">
    <name type="scientific">Slackia equolifaciens</name>
    <dbReference type="NCBI Taxonomy" id="498718"/>
    <lineage>
        <taxon>Bacteria</taxon>
        <taxon>Bacillati</taxon>
        <taxon>Actinomycetota</taxon>
        <taxon>Coriobacteriia</taxon>
        <taxon>Eggerthellales</taxon>
        <taxon>Eggerthellaceae</taxon>
        <taxon>Slackia</taxon>
    </lineage>
</organism>
<gene>
    <name evidence="1" type="ORF">DMP06_07915</name>
</gene>
<dbReference type="Proteomes" id="UP000269591">
    <property type="component" value="Unassembled WGS sequence"/>
</dbReference>
<dbReference type="InterPro" id="IPR046373">
    <property type="entry name" value="Acyl-CoA_Oxase/DH_mid-dom_sf"/>
</dbReference>
<protein>
    <submittedName>
        <fullName evidence="1">Uncharacterized protein</fullName>
    </submittedName>
</protein>
<comment type="caution">
    <text evidence="1">The sequence shown here is derived from an EMBL/GenBank/DDBJ whole genome shotgun (WGS) entry which is preliminary data.</text>
</comment>
<name>A0A3N0AWU2_9ACTN</name>
<dbReference type="EMBL" id="QIBX01000014">
    <property type="protein sequence ID" value="RNL39044.1"/>
    <property type="molecule type" value="Genomic_DNA"/>
</dbReference>
<dbReference type="GO" id="GO:0016627">
    <property type="term" value="F:oxidoreductase activity, acting on the CH-CH group of donors"/>
    <property type="evidence" value="ECO:0007669"/>
    <property type="project" value="InterPro"/>
</dbReference>
<reference evidence="2" key="1">
    <citation type="submission" date="2018-05" db="EMBL/GenBank/DDBJ databases">
        <title>Genome Sequencing of selected type strains of the family Eggerthellaceae.</title>
        <authorList>
            <person name="Danylec N."/>
            <person name="Stoll D.A."/>
            <person name="Doetsch A."/>
            <person name="Huch M."/>
        </authorList>
    </citation>
    <scope>NUCLEOTIDE SEQUENCE [LARGE SCALE GENOMIC DNA]</scope>
    <source>
        <strain evidence="2">DSM 24851</strain>
    </source>
</reference>
<dbReference type="SUPFAM" id="SSF56645">
    <property type="entry name" value="Acyl-CoA dehydrogenase NM domain-like"/>
    <property type="match status" value="1"/>
</dbReference>
<dbReference type="InterPro" id="IPR009100">
    <property type="entry name" value="AcylCoA_DH/oxidase_NM_dom_sf"/>
</dbReference>
<sequence>MEFYMNEQRELVREMVREFVEKNGGAEAYTTRAVLDGDEWVINGSKCFVTLIVPFKYVKASEDLRIGADGLLDTSLAQWEVSEYDLNAVEAATAKTSGGR</sequence>
<evidence type="ECO:0000313" key="2">
    <source>
        <dbReference type="Proteomes" id="UP000269591"/>
    </source>
</evidence>